<dbReference type="Pfam" id="PF00392">
    <property type="entry name" value="GntR"/>
    <property type="match status" value="1"/>
</dbReference>
<dbReference type="PANTHER" id="PTHR43537">
    <property type="entry name" value="TRANSCRIPTIONAL REGULATOR, GNTR FAMILY"/>
    <property type="match status" value="1"/>
</dbReference>
<keyword evidence="3" id="KW-0804">Transcription</keyword>
<dbReference type="SMART" id="SM00345">
    <property type="entry name" value="HTH_GNTR"/>
    <property type="match status" value="1"/>
</dbReference>
<dbReference type="SMART" id="SM00895">
    <property type="entry name" value="FCD"/>
    <property type="match status" value="1"/>
</dbReference>
<evidence type="ECO:0000256" key="1">
    <source>
        <dbReference type="ARBA" id="ARBA00023015"/>
    </source>
</evidence>
<evidence type="ECO:0000313" key="6">
    <source>
        <dbReference type="EMBL" id="MCW6508076.1"/>
    </source>
</evidence>
<dbReference type="Gene3D" id="1.10.10.10">
    <property type="entry name" value="Winged helix-like DNA-binding domain superfamily/Winged helix DNA-binding domain"/>
    <property type="match status" value="1"/>
</dbReference>
<gene>
    <name evidence="6" type="ORF">M8523_08580</name>
</gene>
<organism evidence="6 7">
    <name type="scientific">Lichenifustis flavocetrariae</name>
    <dbReference type="NCBI Taxonomy" id="2949735"/>
    <lineage>
        <taxon>Bacteria</taxon>
        <taxon>Pseudomonadati</taxon>
        <taxon>Pseudomonadota</taxon>
        <taxon>Alphaproteobacteria</taxon>
        <taxon>Hyphomicrobiales</taxon>
        <taxon>Lichenihabitantaceae</taxon>
        <taxon>Lichenifustis</taxon>
    </lineage>
</organism>
<evidence type="ECO:0000256" key="2">
    <source>
        <dbReference type="ARBA" id="ARBA00023125"/>
    </source>
</evidence>
<reference evidence="6" key="1">
    <citation type="submission" date="2022-05" db="EMBL/GenBank/DDBJ databases">
        <authorList>
            <person name="Pankratov T."/>
        </authorList>
    </citation>
    <scope>NUCLEOTIDE SEQUENCE</scope>
    <source>
        <strain evidence="6">BP6-180914</strain>
    </source>
</reference>
<dbReference type="InterPro" id="IPR036390">
    <property type="entry name" value="WH_DNA-bd_sf"/>
</dbReference>
<dbReference type="InterPro" id="IPR036388">
    <property type="entry name" value="WH-like_DNA-bd_sf"/>
</dbReference>
<keyword evidence="2" id="KW-0238">DNA-binding</keyword>
<dbReference type="EMBL" id="JAMOIM010000004">
    <property type="protein sequence ID" value="MCW6508076.1"/>
    <property type="molecule type" value="Genomic_DNA"/>
</dbReference>
<evidence type="ECO:0000256" key="4">
    <source>
        <dbReference type="SAM" id="MobiDB-lite"/>
    </source>
</evidence>
<dbReference type="SUPFAM" id="SSF46785">
    <property type="entry name" value="Winged helix' DNA-binding domain"/>
    <property type="match status" value="1"/>
</dbReference>
<evidence type="ECO:0000256" key="3">
    <source>
        <dbReference type="ARBA" id="ARBA00023163"/>
    </source>
</evidence>
<dbReference type="PANTHER" id="PTHR43537:SF45">
    <property type="entry name" value="GNTR FAMILY REGULATORY PROTEIN"/>
    <property type="match status" value="1"/>
</dbReference>
<dbReference type="Gene3D" id="1.20.120.530">
    <property type="entry name" value="GntR ligand-binding domain-like"/>
    <property type="match status" value="1"/>
</dbReference>
<dbReference type="PROSITE" id="PS50949">
    <property type="entry name" value="HTH_GNTR"/>
    <property type="match status" value="1"/>
</dbReference>
<proteinExistence type="predicted"/>
<accession>A0AA41YT31</accession>
<sequence>MSAGLQGSAAWLGTGPDAGGSSRRPSKASHVYGTIKEAILSGELAPGSAIDKLALCERLGMSRFPVSTAVNRLAFEKLVIIEPQHGSFVSRISLPDVREFMLIRRAIEADVAAEAALAGSATLNDELDRSLRYQAAAAEAGDHAGFYRLDVEFHQLIVQSLGLNHAAEVLDQLLSHLERVRRLLITPAGRSQTTYSEHREIVRAIAARDPLAAAAAARGHLERTSAMFEVFARDNPKLFAESSADHA</sequence>
<name>A0AA41YT31_9HYPH</name>
<dbReference type="Proteomes" id="UP001165667">
    <property type="component" value="Unassembled WGS sequence"/>
</dbReference>
<keyword evidence="7" id="KW-1185">Reference proteome</keyword>
<dbReference type="GO" id="GO:0003677">
    <property type="term" value="F:DNA binding"/>
    <property type="evidence" value="ECO:0007669"/>
    <property type="project" value="UniProtKB-KW"/>
</dbReference>
<protein>
    <submittedName>
        <fullName evidence="6">GntR family transcriptional regulator</fullName>
    </submittedName>
</protein>
<dbReference type="CDD" id="cd07377">
    <property type="entry name" value="WHTH_GntR"/>
    <property type="match status" value="1"/>
</dbReference>
<dbReference type="AlphaFoldDB" id="A0AA41YT31"/>
<feature type="region of interest" description="Disordered" evidence="4">
    <location>
        <begin position="1"/>
        <end position="27"/>
    </location>
</feature>
<comment type="caution">
    <text evidence="6">The sequence shown here is derived from an EMBL/GenBank/DDBJ whole genome shotgun (WGS) entry which is preliminary data.</text>
</comment>
<dbReference type="RefSeq" id="WP_282584425.1">
    <property type="nucleotide sequence ID" value="NZ_JAMOIM010000004.1"/>
</dbReference>
<dbReference type="InterPro" id="IPR008920">
    <property type="entry name" value="TF_FadR/GntR_C"/>
</dbReference>
<feature type="domain" description="HTH gntR-type" evidence="5">
    <location>
        <begin position="25"/>
        <end position="92"/>
    </location>
</feature>
<evidence type="ECO:0000259" key="5">
    <source>
        <dbReference type="PROSITE" id="PS50949"/>
    </source>
</evidence>
<dbReference type="InterPro" id="IPR011711">
    <property type="entry name" value="GntR_C"/>
</dbReference>
<dbReference type="InterPro" id="IPR000524">
    <property type="entry name" value="Tscrpt_reg_HTH_GntR"/>
</dbReference>
<dbReference type="Pfam" id="PF07729">
    <property type="entry name" value="FCD"/>
    <property type="match status" value="1"/>
</dbReference>
<dbReference type="GO" id="GO:0003700">
    <property type="term" value="F:DNA-binding transcription factor activity"/>
    <property type="evidence" value="ECO:0007669"/>
    <property type="project" value="InterPro"/>
</dbReference>
<dbReference type="SUPFAM" id="SSF48008">
    <property type="entry name" value="GntR ligand-binding domain-like"/>
    <property type="match status" value="1"/>
</dbReference>
<evidence type="ECO:0000313" key="7">
    <source>
        <dbReference type="Proteomes" id="UP001165667"/>
    </source>
</evidence>
<keyword evidence="1" id="KW-0805">Transcription regulation</keyword>